<protein>
    <submittedName>
        <fullName evidence="1">Uncharacterized protein</fullName>
    </submittedName>
</protein>
<accession>A0A1G8P5G5</accession>
<gene>
    <name evidence="1" type="ORF">SAMN05421869_107333</name>
</gene>
<keyword evidence="2" id="KW-1185">Reference proteome</keyword>
<sequence>MVFWAILVALCVGAVTIFLTTARTAPSPSEGARRYLLFATPFPTVMDLATGKILEEIPSPDGTLTEYATFARDTAPGTYLAVTVERPPGYDPRQSPRGAKSTIHRLTMDAQGVVKVQGTASGEIEGVIRSLAVSPAGEIAYARTTADKKDNLLSFAGVLGTTSEWPVEDPYRLYWSDENTLVFPSRAEPPWTLRTKENGERFIAGGGFLPTREVRTGAAGKLPVPPDLTSYGMVQLPDRRMIWATASPDDSDIMSLVLYDGPTSIGTVYQPPRGKIVSMTLDPTGSHLLVGHEIARSTGTGMDDFTHDQKLIRIDLRQATGLTTPATSTRRDLAFPQQVVWQGNDLALEEIAW</sequence>
<dbReference type="Proteomes" id="UP000199202">
    <property type="component" value="Unassembled WGS sequence"/>
</dbReference>
<organism evidence="1 2">
    <name type="scientific">Nonomuraea jiangxiensis</name>
    <dbReference type="NCBI Taxonomy" id="633440"/>
    <lineage>
        <taxon>Bacteria</taxon>
        <taxon>Bacillati</taxon>
        <taxon>Actinomycetota</taxon>
        <taxon>Actinomycetes</taxon>
        <taxon>Streptosporangiales</taxon>
        <taxon>Streptosporangiaceae</taxon>
        <taxon>Nonomuraea</taxon>
    </lineage>
</organism>
<evidence type="ECO:0000313" key="1">
    <source>
        <dbReference type="EMBL" id="SDI87672.1"/>
    </source>
</evidence>
<proteinExistence type="predicted"/>
<dbReference type="SUPFAM" id="SSF75011">
    <property type="entry name" value="3-carboxy-cis,cis-mucoante lactonizing enzyme"/>
    <property type="match status" value="1"/>
</dbReference>
<name>A0A1G8P5G5_9ACTN</name>
<reference evidence="1 2" key="1">
    <citation type="submission" date="2016-10" db="EMBL/GenBank/DDBJ databases">
        <authorList>
            <person name="de Groot N.N."/>
        </authorList>
    </citation>
    <scope>NUCLEOTIDE SEQUENCE [LARGE SCALE GENOMIC DNA]</scope>
    <source>
        <strain evidence="1 2">CGMCC 4.6533</strain>
    </source>
</reference>
<dbReference type="EMBL" id="FNDJ01000007">
    <property type="protein sequence ID" value="SDI87672.1"/>
    <property type="molecule type" value="Genomic_DNA"/>
</dbReference>
<evidence type="ECO:0000313" key="2">
    <source>
        <dbReference type="Proteomes" id="UP000199202"/>
    </source>
</evidence>
<dbReference type="AlphaFoldDB" id="A0A1G8P5G5"/>